<dbReference type="EMBL" id="PVBR01000006">
    <property type="protein sequence ID" value="PRD43742.1"/>
    <property type="molecule type" value="Genomic_DNA"/>
</dbReference>
<evidence type="ECO:0000259" key="1">
    <source>
        <dbReference type="Pfam" id="PF03992"/>
    </source>
</evidence>
<keyword evidence="3" id="KW-1185">Reference proteome</keyword>
<proteinExistence type="predicted"/>
<dbReference type="InterPro" id="IPR007138">
    <property type="entry name" value="ABM_dom"/>
</dbReference>
<dbReference type="AlphaFoldDB" id="A0A2S9IT86"/>
<accession>A0A2S9IT86</accession>
<sequence>MSEITTIVLFEVPEMHAERFLLDWQESNAFMTQQDGLIEGTLYQASEDNALYRFVNIARWASEEALDRARDRLRLQLAERGIDQKATWAVLGIKVSPFSYSALVNYQRS</sequence>
<evidence type="ECO:0000313" key="2">
    <source>
        <dbReference type="EMBL" id="PRD43742.1"/>
    </source>
</evidence>
<dbReference type="Pfam" id="PF03992">
    <property type="entry name" value="ABM"/>
    <property type="match status" value="1"/>
</dbReference>
<name>A0A2S9IT86_9HYPH</name>
<dbReference type="RefSeq" id="WP_105741953.1">
    <property type="nucleotide sequence ID" value="NZ_PVBR01000006.1"/>
</dbReference>
<organism evidence="2 3">
    <name type="scientific">Phyllobacterium phragmitis</name>
    <dbReference type="NCBI Taxonomy" id="2670329"/>
    <lineage>
        <taxon>Bacteria</taxon>
        <taxon>Pseudomonadati</taxon>
        <taxon>Pseudomonadota</taxon>
        <taxon>Alphaproteobacteria</taxon>
        <taxon>Hyphomicrobiales</taxon>
        <taxon>Phyllobacteriaceae</taxon>
        <taxon>Phyllobacterium</taxon>
    </lineage>
</organism>
<dbReference type="InterPro" id="IPR011008">
    <property type="entry name" value="Dimeric_a/b-barrel"/>
</dbReference>
<feature type="domain" description="ABM" evidence="1">
    <location>
        <begin position="4"/>
        <end position="71"/>
    </location>
</feature>
<protein>
    <recommendedName>
        <fullName evidence="1">ABM domain-containing protein</fullName>
    </recommendedName>
</protein>
<dbReference type="SUPFAM" id="SSF54909">
    <property type="entry name" value="Dimeric alpha+beta barrel"/>
    <property type="match status" value="1"/>
</dbReference>
<dbReference type="Proteomes" id="UP000239434">
    <property type="component" value="Unassembled WGS sequence"/>
</dbReference>
<gene>
    <name evidence="2" type="ORF">C5748_10920</name>
</gene>
<dbReference type="Gene3D" id="3.30.70.100">
    <property type="match status" value="1"/>
</dbReference>
<evidence type="ECO:0000313" key="3">
    <source>
        <dbReference type="Proteomes" id="UP000239434"/>
    </source>
</evidence>
<comment type="caution">
    <text evidence="2">The sequence shown here is derived from an EMBL/GenBank/DDBJ whole genome shotgun (WGS) entry which is preliminary data.</text>
</comment>
<reference evidence="2 3" key="1">
    <citation type="submission" date="2018-02" db="EMBL/GenBank/DDBJ databases">
        <title>The draft genome of Phyllobacterium sp. 1N-3.</title>
        <authorList>
            <person name="Liu L."/>
            <person name="Li L."/>
            <person name="Zhang X."/>
            <person name="Wang T."/>
            <person name="Liang L."/>
        </authorList>
    </citation>
    <scope>NUCLEOTIDE SEQUENCE [LARGE SCALE GENOMIC DNA]</scope>
    <source>
        <strain evidence="2 3">1N-3</strain>
    </source>
</reference>